<sequence length="854" mass="98970">MATSGDSKGKKYATLKEDIHAERRNRYQTFPPSDSIEETNRPQSDNDLQTEDTKEPKPLLHIAGDFSISERRSSQDVGMDWQLTSTSDLSVNNSENLEEYEQFAGLDQKVILQAVVFIEDAYKYRSISHKVDTDVLRYYRLYLSSLVNVLRMTVIFVLHMLAFFEFPSSLTWTSDIRYRGDRIFVACGITQSIELICLLLLLADTIIMGYFMGWDYLKHHKWLLASLFIIGFSLIDWTVSVSLGCHEYIRFRRIVRPFFILQNSSLMKKTIHCLKRTLPEVASVLLLLALHLYIFTLFGMLLFPKPIRDIHGNITDTVNSINDDVNTTNDSVIDSTEGQQYFKTLLHSFMSLLVLLTTANNPDVMMPAYSENRFYAVFFLVFLCIGLYCFMNMLTAVIYNRFRGYFLNSMQSSYFRRKLGVRAAFEVLRRKKSAFRHSSSLSTVRQVSTIKYQDINVGVGHLVVRELIEQVHVSANVKTALKEAFKQKPSAVYSSTDFQNLFEELNQEELVREKPDVRWFENPRLVMIQKVFTHRFFSYFGSFIAFLNVFLISMQLQMQYDKSLTASDSSLGVINFIFIIYYVIEQSVKLWAMGWKRFVYDRGNIFDAVITIALAIGETVNAIENGVPIYGIGVHDTLMLWNIIRIINILIMVRLLRIIPHIPAMSIVASTIFDLVKNMKAFFGILVVFYYSFAIVGMELFHDVIIYQGNQTNGSEIVYECGTYQQLNYWANNFDDFAASLVVLWDIMVVNNWHVFLEAYSKATSSWAYIFFIIWWLLSVVIVLNLFTALILENFIIKWDKNSLASRNRSNTEDLEEANHLLSLHQMFRDSLQEPSENELLVELNSHHYLHLDN</sequence>
<comment type="subcellular location">
    <subcellularLocation>
        <location evidence="1">Membrane</location>
        <topology evidence="1">Multi-pass membrane protein</topology>
    </subcellularLocation>
</comment>
<evidence type="ECO:0000259" key="7">
    <source>
        <dbReference type="Pfam" id="PF00520"/>
    </source>
</evidence>
<feature type="transmembrane region" description="Helical" evidence="6">
    <location>
        <begin position="374"/>
        <end position="399"/>
    </location>
</feature>
<dbReference type="Gene3D" id="1.20.120.350">
    <property type="entry name" value="Voltage-gated potassium channels. Chain C"/>
    <property type="match status" value="1"/>
</dbReference>
<keyword evidence="2 6" id="KW-0812">Transmembrane</keyword>
<dbReference type="GeneID" id="20248061"/>
<evidence type="ECO:0000313" key="8">
    <source>
        <dbReference type="EMBL" id="ESO84123.1"/>
    </source>
</evidence>
<dbReference type="GO" id="GO:0015280">
    <property type="term" value="F:ligand-gated sodium channel activity"/>
    <property type="evidence" value="ECO:0007669"/>
    <property type="project" value="TreeGrafter"/>
</dbReference>
<feature type="transmembrane region" description="Helical" evidence="6">
    <location>
        <begin position="564"/>
        <end position="584"/>
    </location>
</feature>
<dbReference type="Proteomes" id="UP000030746">
    <property type="component" value="Unassembled WGS sequence"/>
</dbReference>
<dbReference type="Gene3D" id="1.10.287.70">
    <property type="match status" value="2"/>
</dbReference>
<dbReference type="AlphaFoldDB" id="V3Z0U0"/>
<dbReference type="EMBL" id="KB203566">
    <property type="protein sequence ID" value="ESO84123.1"/>
    <property type="molecule type" value="Genomic_DNA"/>
</dbReference>
<evidence type="ECO:0000256" key="6">
    <source>
        <dbReference type="SAM" id="Phobius"/>
    </source>
</evidence>
<evidence type="ECO:0000256" key="3">
    <source>
        <dbReference type="ARBA" id="ARBA00022989"/>
    </source>
</evidence>
<dbReference type="PANTHER" id="PTHR46768">
    <property type="entry name" value="TWO PORE CALCIUM CHANNEL PROTEIN 2"/>
    <property type="match status" value="1"/>
</dbReference>
<evidence type="ECO:0000256" key="5">
    <source>
        <dbReference type="SAM" id="MobiDB-lite"/>
    </source>
</evidence>
<dbReference type="InterPro" id="IPR027359">
    <property type="entry name" value="Volt_channel_dom_sf"/>
</dbReference>
<dbReference type="Pfam" id="PF00520">
    <property type="entry name" value="Ion_trans"/>
    <property type="match status" value="2"/>
</dbReference>
<feature type="region of interest" description="Disordered" evidence="5">
    <location>
        <begin position="1"/>
        <end position="56"/>
    </location>
</feature>
<gene>
    <name evidence="8" type="ORF">LOTGIDRAFT_229618</name>
</gene>
<dbReference type="HOGENOM" id="CLU_019500_1_0_1"/>
<proteinExistence type="predicted"/>
<organism evidence="8 9">
    <name type="scientific">Lottia gigantea</name>
    <name type="common">Giant owl limpet</name>
    <dbReference type="NCBI Taxonomy" id="225164"/>
    <lineage>
        <taxon>Eukaryota</taxon>
        <taxon>Metazoa</taxon>
        <taxon>Spiralia</taxon>
        <taxon>Lophotrochozoa</taxon>
        <taxon>Mollusca</taxon>
        <taxon>Gastropoda</taxon>
        <taxon>Patellogastropoda</taxon>
        <taxon>Lottioidea</taxon>
        <taxon>Lottiidae</taxon>
        <taxon>Lottia</taxon>
    </lineage>
</organism>
<dbReference type="GO" id="GO:0005765">
    <property type="term" value="C:lysosomal membrane"/>
    <property type="evidence" value="ECO:0007669"/>
    <property type="project" value="InterPro"/>
</dbReference>
<accession>V3Z0U0</accession>
<feature type="transmembrane region" description="Helical" evidence="6">
    <location>
        <begin position="629"/>
        <end position="651"/>
    </location>
</feature>
<evidence type="ECO:0000256" key="2">
    <source>
        <dbReference type="ARBA" id="ARBA00022692"/>
    </source>
</evidence>
<dbReference type="GO" id="GO:0097682">
    <property type="term" value="F:intracellularly phosphatidylinositol-3,5-bisphosphate-gated monatomic cation channel activity"/>
    <property type="evidence" value="ECO:0007669"/>
    <property type="project" value="TreeGrafter"/>
</dbReference>
<evidence type="ECO:0000313" key="9">
    <source>
        <dbReference type="Proteomes" id="UP000030746"/>
    </source>
</evidence>
<feature type="transmembrane region" description="Helical" evidence="6">
    <location>
        <begin position="284"/>
        <end position="303"/>
    </location>
</feature>
<dbReference type="SUPFAM" id="SSF81324">
    <property type="entry name" value="Voltage-gated potassium channels"/>
    <property type="match status" value="2"/>
</dbReference>
<dbReference type="RefSeq" id="XP_009065249.1">
    <property type="nucleotide sequence ID" value="XM_009067001.1"/>
</dbReference>
<name>V3Z0U0_LOTGI</name>
<feature type="compositionally biased region" description="Basic and acidic residues" evidence="5">
    <location>
        <begin position="14"/>
        <end position="25"/>
    </location>
</feature>
<feature type="domain" description="Ion transport" evidence="7">
    <location>
        <begin position="534"/>
        <end position="795"/>
    </location>
</feature>
<keyword evidence="3 6" id="KW-1133">Transmembrane helix</keyword>
<dbReference type="OrthoDB" id="416585at2759"/>
<feature type="transmembrane region" description="Helical" evidence="6">
    <location>
        <begin position="183"/>
        <end position="210"/>
    </location>
</feature>
<dbReference type="PANTHER" id="PTHR46768:SF1">
    <property type="entry name" value="TWO PORE CHANNEL PROTEIN 2"/>
    <property type="match status" value="1"/>
</dbReference>
<keyword evidence="4 6" id="KW-0472">Membrane</keyword>
<dbReference type="InterPro" id="IPR005821">
    <property type="entry name" value="Ion_trans_dom"/>
</dbReference>
<feature type="domain" description="Ion transport" evidence="7">
    <location>
        <begin position="185"/>
        <end position="402"/>
    </location>
</feature>
<dbReference type="GO" id="GO:0019722">
    <property type="term" value="P:calcium-mediated signaling"/>
    <property type="evidence" value="ECO:0007669"/>
    <property type="project" value="TreeGrafter"/>
</dbReference>
<evidence type="ECO:0000256" key="4">
    <source>
        <dbReference type="ARBA" id="ARBA00023136"/>
    </source>
</evidence>
<evidence type="ECO:0000256" key="1">
    <source>
        <dbReference type="ARBA" id="ARBA00004141"/>
    </source>
</evidence>
<feature type="transmembrane region" description="Helical" evidence="6">
    <location>
        <begin position="141"/>
        <end position="163"/>
    </location>
</feature>
<protein>
    <recommendedName>
        <fullName evidence="7">Ion transport domain-containing protein</fullName>
    </recommendedName>
</protein>
<dbReference type="KEGG" id="lgi:LOTGIDRAFT_229618"/>
<feature type="transmembrane region" description="Helical" evidence="6">
    <location>
        <begin position="737"/>
        <end position="755"/>
    </location>
</feature>
<dbReference type="CTD" id="20248061"/>
<feature type="transmembrane region" description="Helical" evidence="6">
    <location>
        <begin position="767"/>
        <end position="792"/>
    </location>
</feature>
<feature type="transmembrane region" description="Helical" evidence="6">
    <location>
        <begin position="605"/>
        <end position="623"/>
    </location>
</feature>
<feature type="transmembrane region" description="Helical" evidence="6">
    <location>
        <begin position="222"/>
        <end position="243"/>
    </location>
</feature>
<feature type="transmembrane region" description="Helical" evidence="6">
    <location>
        <begin position="536"/>
        <end position="558"/>
    </location>
</feature>
<dbReference type="InterPro" id="IPR028798">
    <property type="entry name" value="TPC2"/>
</dbReference>
<dbReference type="GO" id="GO:0022832">
    <property type="term" value="F:voltage-gated channel activity"/>
    <property type="evidence" value="ECO:0007669"/>
    <property type="project" value="InterPro"/>
</dbReference>
<dbReference type="GO" id="GO:0075509">
    <property type="term" value="P:endocytosis involved in viral entry into host cell"/>
    <property type="evidence" value="ECO:0007669"/>
    <property type="project" value="TreeGrafter"/>
</dbReference>
<keyword evidence="9" id="KW-1185">Reference proteome</keyword>
<dbReference type="OMA" id="FTESIEM"/>
<dbReference type="STRING" id="225164.V3Z0U0"/>
<reference evidence="8 9" key="1">
    <citation type="journal article" date="2013" name="Nature">
        <title>Insights into bilaterian evolution from three spiralian genomes.</title>
        <authorList>
            <person name="Simakov O."/>
            <person name="Marletaz F."/>
            <person name="Cho S.J."/>
            <person name="Edsinger-Gonzales E."/>
            <person name="Havlak P."/>
            <person name="Hellsten U."/>
            <person name="Kuo D.H."/>
            <person name="Larsson T."/>
            <person name="Lv J."/>
            <person name="Arendt D."/>
            <person name="Savage R."/>
            <person name="Osoegawa K."/>
            <person name="de Jong P."/>
            <person name="Grimwood J."/>
            <person name="Chapman J.A."/>
            <person name="Shapiro H."/>
            <person name="Aerts A."/>
            <person name="Otillar R.P."/>
            <person name="Terry A.Y."/>
            <person name="Boore J.L."/>
            <person name="Grigoriev I.V."/>
            <person name="Lindberg D.R."/>
            <person name="Seaver E.C."/>
            <person name="Weisblat D.A."/>
            <person name="Putnam N.H."/>
            <person name="Rokhsar D.S."/>
        </authorList>
    </citation>
    <scope>NUCLEOTIDE SEQUENCE [LARGE SCALE GENOMIC DNA]</scope>
</reference>
<feature type="transmembrane region" description="Helical" evidence="6">
    <location>
        <begin position="682"/>
        <end position="701"/>
    </location>
</feature>